<feature type="transmembrane region" description="Helical" evidence="4">
    <location>
        <begin position="467"/>
        <end position="488"/>
    </location>
</feature>
<dbReference type="SUPFAM" id="SSF49785">
    <property type="entry name" value="Galactose-binding domain-like"/>
    <property type="match status" value="1"/>
</dbReference>
<feature type="domain" description="Beta-galactosidase beta-sandwich" evidence="5">
    <location>
        <begin position="115"/>
        <end position="152"/>
    </location>
</feature>
<dbReference type="InterPro" id="IPR048913">
    <property type="entry name" value="BetaGal_gal-bd"/>
</dbReference>
<keyword evidence="4" id="KW-0472">Membrane</keyword>
<evidence type="ECO:0000259" key="6">
    <source>
        <dbReference type="Pfam" id="PF21467"/>
    </source>
</evidence>
<evidence type="ECO:0000256" key="3">
    <source>
        <dbReference type="ARBA" id="ARBA00023295"/>
    </source>
</evidence>
<evidence type="ECO:0008006" key="9">
    <source>
        <dbReference type="Google" id="ProtNLM"/>
    </source>
</evidence>
<keyword evidence="8" id="KW-1185">Reference proteome</keyword>
<dbReference type="GO" id="GO:0004553">
    <property type="term" value="F:hydrolase activity, hydrolyzing O-glycosyl compounds"/>
    <property type="evidence" value="ECO:0007669"/>
    <property type="project" value="InterPro"/>
</dbReference>
<sequence>MRVLEAAIKADQSVKKSSLDIQPFKPGYSATTTVYHPGDTSIDISDDWESSSIPLDLHNSRLLAIAAVEHQVPEIREGYANAAGTNGITLWHSVGLIQWDAPDPVIDTCNSLYCDDKNDRTVEFRNTSYRLPAWSVSILPDCKNVVFNTAKVNPQTNVVAMIPRSLQQSNIGVNSLIWVIVKEKPGIWGTTDFVKNGFVDFINTTKDTTDYLYGIPQEYQVGLQTAGPFYDFMGAGLTSVKIKGLNNGMIDLSSYAWTYKIGVQGEHLKLYQGDGLSNVNWTSTLEPPKMQPLTWYKTIVHAPPGDEPVGLDMLHMGKGLAWLNGEFVESYITTNKKIDASGNILGCFCFLQVVMPDLNRSFEEHKPIGRENISESKELAYILQEIETMTLAWSLSQAELVEGETEEGDLTPNKEGPVEGRELLEALKDIKDHLFWAYSFEKELMALLLLRNVAPLFNADVEKVLTYFYVIFLSSYGCCCPSLVSFGLDNSRNTASKAKTSYYPVLILILKYLLFSIPFSIFHILINHMTPIETWKVDSDCRLSFDDGKCFWLGSLLNIKHLKNLHLCYKQTNKVSSLQYHQDLFFTD</sequence>
<protein>
    <recommendedName>
        <fullName evidence="9">Beta-galactosidase</fullName>
    </recommendedName>
</protein>
<dbReference type="AlphaFoldDB" id="A0AAQ3P1G4"/>
<dbReference type="InterPro" id="IPR001944">
    <property type="entry name" value="Glycoside_Hdrlase_35"/>
</dbReference>
<keyword evidence="4" id="KW-1133">Transmembrane helix</keyword>
<evidence type="ECO:0000256" key="1">
    <source>
        <dbReference type="ARBA" id="ARBA00022729"/>
    </source>
</evidence>
<name>A0AAQ3P1G4_VIGMU</name>
<keyword evidence="4" id="KW-0812">Transmembrane</keyword>
<feature type="transmembrane region" description="Helical" evidence="4">
    <location>
        <begin position="500"/>
        <end position="526"/>
    </location>
</feature>
<dbReference type="InterPro" id="IPR041392">
    <property type="entry name" value="GHD"/>
</dbReference>
<dbReference type="EMBL" id="CP144699">
    <property type="protein sequence ID" value="WVZ18083.1"/>
    <property type="molecule type" value="Genomic_DNA"/>
</dbReference>
<proteinExistence type="predicted"/>
<reference evidence="7 8" key="1">
    <citation type="journal article" date="2023" name="Life. Sci Alliance">
        <title>Evolutionary insights into 3D genome organization and epigenetic landscape of Vigna mungo.</title>
        <authorList>
            <person name="Junaid A."/>
            <person name="Singh B."/>
            <person name="Bhatia S."/>
        </authorList>
    </citation>
    <scope>NUCLEOTIDE SEQUENCE [LARGE SCALE GENOMIC DNA]</scope>
    <source>
        <strain evidence="7">Urdbean</strain>
    </source>
</reference>
<organism evidence="7 8">
    <name type="scientific">Vigna mungo</name>
    <name type="common">Black gram</name>
    <name type="synonym">Phaseolus mungo</name>
    <dbReference type="NCBI Taxonomy" id="3915"/>
    <lineage>
        <taxon>Eukaryota</taxon>
        <taxon>Viridiplantae</taxon>
        <taxon>Streptophyta</taxon>
        <taxon>Embryophyta</taxon>
        <taxon>Tracheophyta</taxon>
        <taxon>Spermatophyta</taxon>
        <taxon>Magnoliopsida</taxon>
        <taxon>eudicotyledons</taxon>
        <taxon>Gunneridae</taxon>
        <taxon>Pentapetalae</taxon>
        <taxon>rosids</taxon>
        <taxon>fabids</taxon>
        <taxon>Fabales</taxon>
        <taxon>Fabaceae</taxon>
        <taxon>Papilionoideae</taxon>
        <taxon>50 kb inversion clade</taxon>
        <taxon>NPAAA clade</taxon>
        <taxon>indigoferoid/millettioid clade</taxon>
        <taxon>Phaseoleae</taxon>
        <taxon>Vigna</taxon>
    </lineage>
</organism>
<keyword evidence="3" id="KW-0326">Glycosidase</keyword>
<feature type="domain" description="Beta-galactosidase galactose-binding" evidence="6">
    <location>
        <begin position="293"/>
        <end position="334"/>
    </location>
</feature>
<evidence type="ECO:0000259" key="5">
    <source>
        <dbReference type="Pfam" id="PF17834"/>
    </source>
</evidence>
<dbReference type="Pfam" id="PF21467">
    <property type="entry name" value="BetaGal_gal-bd"/>
    <property type="match status" value="1"/>
</dbReference>
<dbReference type="Pfam" id="PF12428">
    <property type="entry name" value="DUF3675"/>
    <property type="match status" value="1"/>
</dbReference>
<dbReference type="GO" id="GO:0005975">
    <property type="term" value="P:carbohydrate metabolic process"/>
    <property type="evidence" value="ECO:0007669"/>
    <property type="project" value="InterPro"/>
</dbReference>
<evidence type="ECO:0000256" key="4">
    <source>
        <dbReference type="SAM" id="Phobius"/>
    </source>
</evidence>
<dbReference type="InterPro" id="IPR008979">
    <property type="entry name" value="Galactose-bd-like_sf"/>
</dbReference>
<keyword evidence="2" id="KW-0378">Hydrolase</keyword>
<keyword evidence="1" id="KW-0732">Signal</keyword>
<dbReference type="PANTHER" id="PTHR23421">
    <property type="entry name" value="BETA-GALACTOSIDASE RELATED"/>
    <property type="match status" value="1"/>
</dbReference>
<dbReference type="Proteomes" id="UP001374535">
    <property type="component" value="Chromosome 2"/>
</dbReference>
<accession>A0AAQ3P1G4</accession>
<evidence type="ECO:0000313" key="8">
    <source>
        <dbReference type="Proteomes" id="UP001374535"/>
    </source>
</evidence>
<dbReference type="InterPro" id="IPR022143">
    <property type="entry name" value="DUF3675"/>
</dbReference>
<evidence type="ECO:0000313" key="7">
    <source>
        <dbReference type="EMBL" id="WVZ18083.1"/>
    </source>
</evidence>
<dbReference type="Pfam" id="PF17834">
    <property type="entry name" value="GHD"/>
    <property type="match status" value="1"/>
</dbReference>
<evidence type="ECO:0000256" key="2">
    <source>
        <dbReference type="ARBA" id="ARBA00022801"/>
    </source>
</evidence>
<gene>
    <name evidence="7" type="ORF">V8G54_005405</name>
</gene>